<reference evidence="3" key="1">
    <citation type="journal article" date="2013" name="Nat. Genet.">
        <title>The duck genome and transcriptome provide insight into an avian influenza virus reservoir species.</title>
        <authorList>
            <person name="Huang Y."/>
            <person name="Li Y."/>
            <person name="Burt D.W."/>
            <person name="Chen H."/>
            <person name="Zhang Y."/>
            <person name="Qian W."/>
            <person name="Kim H."/>
            <person name="Gan S."/>
            <person name="Zhao Y."/>
            <person name="Li J."/>
            <person name="Yi K."/>
            <person name="Feng H."/>
            <person name="Zhu P."/>
            <person name="Li B."/>
            <person name="Liu Q."/>
            <person name="Fairley S."/>
            <person name="Magor K.E."/>
            <person name="Du Z."/>
            <person name="Hu X."/>
            <person name="Goodman L."/>
            <person name="Tafer H."/>
            <person name="Vignal A."/>
            <person name="Lee T."/>
            <person name="Kim K.W."/>
            <person name="Sheng Z."/>
            <person name="An Y."/>
            <person name="Searle S."/>
            <person name="Herrero J."/>
            <person name="Groenen M.A."/>
            <person name="Crooijmans R.P."/>
            <person name="Faraut T."/>
            <person name="Cai Q."/>
            <person name="Webster R.G."/>
            <person name="Aldridge J.R."/>
            <person name="Warren W.C."/>
            <person name="Bartschat S."/>
            <person name="Kehr S."/>
            <person name="Marz M."/>
            <person name="Stadler P.F."/>
            <person name="Smith J."/>
            <person name="Kraus R.H."/>
            <person name="Zhao Y."/>
            <person name="Ren L."/>
            <person name="Fei J."/>
            <person name="Morisson M."/>
            <person name="Kaiser P."/>
            <person name="Griffin D.K."/>
            <person name="Rao M."/>
            <person name="Pitel F."/>
            <person name="Wang J."/>
            <person name="Li N."/>
        </authorList>
    </citation>
    <scope>NUCLEOTIDE SEQUENCE [LARGE SCALE GENOMIC DNA]</scope>
</reference>
<dbReference type="PANTHER" id="PTHR28376:SF1">
    <property type="entry name" value="POU DOMAIN CLASS 2-ASSOCIATING FACTOR 2"/>
    <property type="match status" value="1"/>
</dbReference>
<evidence type="ECO:0000313" key="2">
    <source>
        <dbReference type="EMBL" id="EOA96001.1"/>
    </source>
</evidence>
<dbReference type="PANTHER" id="PTHR28376">
    <property type="entry name" value="RGD1562914"/>
    <property type="match status" value="1"/>
</dbReference>
<evidence type="ECO:0000313" key="3">
    <source>
        <dbReference type="Proteomes" id="UP000296049"/>
    </source>
</evidence>
<keyword evidence="3" id="KW-1185">Reference proteome</keyword>
<proteinExistence type="predicted"/>
<sequence length="392" mass="41577">MQTGNSTAPSLPRAPRVQRAGGRPRHGSGDGAGSPTTAGYYGVRRSFTADLDFHNTKQFVSDVYSSPLGSKPFTCDSSTTQGYPTLLDPYLPEQYGDFRSAPLTPGTSSFFSPPSLPPLLPSFPSDTAHFLLREPWEQTSADSLGQSDAACSDPPQALPTGTGCLASHEPGGSSPIYKPSSSLLFGQVSWGSSSIQFSESVSPPHPVPFDAEPISSAPNCCPSWQFSNCPSCEESPSYLEQLVDSCLQTEATLEPALGALQTPSHYISDSFQPVPLCFNQGLAAGPPSLADLPSPLTSSCSPPQLPPFTPLTHSPPSALDTPTHGYPAEEWPCHPPSPYAAPACCCTACGPQHADTRGPQIFSCPSTDCLDCLPPVPDDFFRRDRSWDVCYS</sequence>
<dbReference type="AlphaFoldDB" id="R0JGA5"/>
<organism evidence="2 3">
    <name type="scientific">Anas platyrhynchos</name>
    <name type="common">Mallard</name>
    <name type="synonym">Anas boschas</name>
    <dbReference type="NCBI Taxonomy" id="8839"/>
    <lineage>
        <taxon>Eukaryota</taxon>
        <taxon>Metazoa</taxon>
        <taxon>Chordata</taxon>
        <taxon>Craniata</taxon>
        <taxon>Vertebrata</taxon>
        <taxon>Euteleostomi</taxon>
        <taxon>Archelosauria</taxon>
        <taxon>Archosauria</taxon>
        <taxon>Dinosauria</taxon>
        <taxon>Saurischia</taxon>
        <taxon>Theropoda</taxon>
        <taxon>Coelurosauria</taxon>
        <taxon>Aves</taxon>
        <taxon>Neognathae</taxon>
        <taxon>Galloanserae</taxon>
        <taxon>Anseriformes</taxon>
        <taxon>Anatidae</taxon>
        <taxon>Anatinae</taxon>
        <taxon>Anas</taxon>
    </lineage>
</organism>
<protein>
    <submittedName>
        <fullName evidence="2">Uncharacterized protein C11orf53</fullName>
    </submittedName>
</protein>
<dbReference type="EMBL" id="KB744100">
    <property type="protein sequence ID" value="EOA96001.1"/>
    <property type="molecule type" value="Genomic_DNA"/>
</dbReference>
<feature type="region of interest" description="Disordered" evidence="1">
    <location>
        <begin position="142"/>
        <end position="171"/>
    </location>
</feature>
<accession>R0JGA5</accession>
<gene>
    <name evidence="2" type="ORF">Anapl_12434</name>
</gene>
<dbReference type="GO" id="GO:0043565">
    <property type="term" value="F:sequence-specific DNA binding"/>
    <property type="evidence" value="ECO:0007669"/>
    <property type="project" value="TreeGrafter"/>
</dbReference>
<feature type="region of interest" description="Disordered" evidence="1">
    <location>
        <begin position="1"/>
        <end position="39"/>
    </location>
</feature>
<dbReference type="Proteomes" id="UP000296049">
    <property type="component" value="Unassembled WGS sequence"/>
</dbReference>
<name>R0JGA5_ANAPL</name>
<dbReference type="InterPro" id="IPR037655">
    <property type="entry name" value="POU2AF2"/>
</dbReference>
<evidence type="ECO:0000256" key="1">
    <source>
        <dbReference type="SAM" id="MobiDB-lite"/>
    </source>
</evidence>
<dbReference type="GO" id="GO:0005634">
    <property type="term" value="C:nucleus"/>
    <property type="evidence" value="ECO:0007669"/>
    <property type="project" value="TreeGrafter"/>
</dbReference>
<dbReference type="Pfam" id="PF17721">
    <property type="entry name" value="POU2AF2"/>
    <property type="match status" value="1"/>
</dbReference>
<dbReference type="GO" id="GO:0003713">
    <property type="term" value="F:transcription coactivator activity"/>
    <property type="evidence" value="ECO:0007669"/>
    <property type="project" value="TreeGrafter"/>
</dbReference>